<evidence type="ECO:0000313" key="3">
    <source>
        <dbReference type="EMBL" id="MEU3785237.1"/>
    </source>
</evidence>
<protein>
    <submittedName>
        <fullName evidence="3">Helix-turn-helix transcriptional regulator</fullName>
    </submittedName>
</protein>
<keyword evidence="4" id="KW-1185">Reference proteome</keyword>
<name>A0ABV2ZRQ0_9ACTN</name>
<feature type="region of interest" description="Disordered" evidence="1">
    <location>
        <begin position="87"/>
        <end position="118"/>
    </location>
</feature>
<dbReference type="Gene3D" id="1.10.260.40">
    <property type="entry name" value="lambda repressor-like DNA-binding domains"/>
    <property type="match status" value="1"/>
</dbReference>
<evidence type="ECO:0000256" key="1">
    <source>
        <dbReference type="SAM" id="MobiDB-lite"/>
    </source>
</evidence>
<feature type="domain" description="HTH cro/C1-type" evidence="2">
    <location>
        <begin position="68"/>
        <end position="95"/>
    </location>
</feature>
<dbReference type="CDD" id="cd00093">
    <property type="entry name" value="HTH_XRE"/>
    <property type="match status" value="1"/>
</dbReference>
<accession>A0ABV2ZRQ0</accession>
<dbReference type="RefSeq" id="WP_361706813.1">
    <property type="nucleotide sequence ID" value="NZ_JBEZVE010000019.1"/>
</dbReference>
<sequence length="118" mass="12856">MADGNRMAEETAGGGEVAQRVFDALEALKAIEDETVRAREISVFLRQYGPKVKELSELRRDFVLDERARQVSVRKLAAKIGVSPSTVQDIERGYSGSGKTRPRKEKGEDADDGGSTSG</sequence>
<dbReference type="InterPro" id="IPR010982">
    <property type="entry name" value="Lambda_DNA-bd_dom_sf"/>
</dbReference>
<dbReference type="PROSITE" id="PS50943">
    <property type="entry name" value="HTH_CROC1"/>
    <property type="match status" value="1"/>
</dbReference>
<comment type="caution">
    <text evidence="3">The sequence shown here is derived from an EMBL/GenBank/DDBJ whole genome shotgun (WGS) entry which is preliminary data.</text>
</comment>
<evidence type="ECO:0000259" key="2">
    <source>
        <dbReference type="PROSITE" id="PS50943"/>
    </source>
</evidence>
<organism evidence="3 4">
    <name type="scientific">Streptomyces sp. 900129855</name>
    <dbReference type="NCBI Taxonomy" id="3155129"/>
    <lineage>
        <taxon>Bacteria</taxon>
        <taxon>Bacillati</taxon>
        <taxon>Actinomycetota</taxon>
        <taxon>Actinomycetes</taxon>
        <taxon>Kitasatosporales</taxon>
        <taxon>Streptomycetaceae</taxon>
        <taxon>Streptomyces</taxon>
    </lineage>
</organism>
<gene>
    <name evidence="3" type="ORF">AB0E89_32670</name>
</gene>
<evidence type="ECO:0000313" key="4">
    <source>
        <dbReference type="Proteomes" id="UP001550739"/>
    </source>
</evidence>
<dbReference type="Proteomes" id="UP001550739">
    <property type="component" value="Unassembled WGS sequence"/>
</dbReference>
<dbReference type="Pfam" id="PF01381">
    <property type="entry name" value="HTH_3"/>
    <property type="match status" value="1"/>
</dbReference>
<proteinExistence type="predicted"/>
<dbReference type="EMBL" id="JBEZVE010000019">
    <property type="protein sequence ID" value="MEU3785237.1"/>
    <property type="molecule type" value="Genomic_DNA"/>
</dbReference>
<dbReference type="InterPro" id="IPR001387">
    <property type="entry name" value="Cro/C1-type_HTH"/>
</dbReference>
<reference evidence="3 4" key="1">
    <citation type="submission" date="2024-06" db="EMBL/GenBank/DDBJ databases">
        <title>The Natural Products Discovery Center: Release of the First 8490 Sequenced Strains for Exploring Actinobacteria Biosynthetic Diversity.</title>
        <authorList>
            <person name="Kalkreuter E."/>
            <person name="Kautsar S.A."/>
            <person name="Yang D."/>
            <person name="Bader C.D."/>
            <person name="Teijaro C.N."/>
            <person name="Fluegel L."/>
            <person name="Davis C.M."/>
            <person name="Simpson J.R."/>
            <person name="Lauterbach L."/>
            <person name="Steele A.D."/>
            <person name="Gui C."/>
            <person name="Meng S."/>
            <person name="Li G."/>
            <person name="Viehrig K."/>
            <person name="Ye F."/>
            <person name="Su P."/>
            <person name="Kiefer A.F."/>
            <person name="Nichols A."/>
            <person name="Cepeda A.J."/>
            <person name="Yan W."/>
            <person name="Fan B."/>
            <person name="Jiang Y."/>
            <person name="Adhikari A."/>
            <person name="Zheng C.-J."/>
            <person name="Schuster L."/>
            <person name="Cowan T.M."/>
            <person name="Smanski M.J."/>
            <person name="Chevrette M.G."/>
            <person name="De Carvalho L.P.S."/>
            <person name="Shen B."/>
        </authorList>
    </citation>
    <scope>NUCLEOTIDE SEQUENCE [LARGE SCALE GENOMIC DNA]</scope>
    <source>
        <strain evidence="3 4">NPDC033843</strain>
    </source>
</reference>